<sequence length="65" mass="6742">MAGFLVGFASQPSDAHFSTVFGPLRAVLAGAEPTPSAAGGPLCRMEAIDRAAVQMDEIVRLQPVD</sequence>
<keyword evidence="2" id="KW-1185">Reference proteome</keyword>
<reference evidence="1 2" key="2">
    <citation type="submission" date="2015-10" db="EMBL/GenBank/DDBJ databases">
        <title>Draft Genome Sequence of Prosthecomicrobium hirschii ATCC 27832.</title>
        <authorList>
            <person name="Daniel J."/>
            <person name="Givan S.A."/>
            <person name="Brun Y.V."/>
            <person name="Brown P.J."/>
        </authorList>
    </citation>
    <scope>NUCLEOTIDE SEQUENCE [LARGE SCALE GENOMIC DNA]</scope>
    <source>
        <strain evidence="1 2">16</strain>
    </source>
</reference>
<organism evidence="1 2">
    <name type="scientific">Prosthecodimorpha hirschii</name>
    <dbReference type="NCBI Taxonomy" id="665126"/>
    <lineage>
        <taxon>Bacteria</taxon>
        <taxon>Pseudomonadati</taxon>
        <taxon>Pseudomonadota</taxon>
        <taxon>Alphaproteobacteria</taxon>
        <taxon>Hyphomicrobiales</taxon>
        <taxon>Ancalomicrobiaceae</taxon>
        <taxon>Prosthecodimorpha</taxon>
    </lineage>
</organism>
<dbReference type="Proteomes" id="UP000048984">
    <property type="component" value="Unassembled WGS sequence"/>
</dbReference>
<protein>
    <submittedName>
        <fullName evidence="1">Uncharacterized protein</fullName>
    </submittedName>
</protein>
<gene>
    <name evidence="1" type="ORF">ABB55_22420</name>
</gene>
<dbReference type="AlphaFoldDB" id="A0A0N8GFL3"/>
<reference evidence="1 2" key="1">
    <citation type="submission" date="2015-09" db="EMBL/GenBank/DDBJ databases">
        <authorList>
            <consortium name="Swine Surveillance"/>
        </authorList>
    </citation>
    <scope>NUCLEOTIDE SEQUENCE [LARGE SCALE GENOMIC DNA]</scope>
    <source>
        <strain evidence="1 2">16</strain>
    </source>
</reference>
<proteinExistence type="predicted"/>
<name>A0A0N8GFL3_9HYPH</name>
<comment type="caution">
    <text evidence="1">The sequence shown here is derived from an EMBL/GenBank/DDBJ whole genome shotgun (WGS) entry which is preliminary data.</text>
</comment>
<evidence type="ECO:0000313" key="2">
    <source>
        <dbReference type="Proteomes" id="UP000048984"/>
    </source>
</evidence>
<accession>A0A0N8GFL3</accession>
<evidence type="ECO:0000313" key="1">
    <source>
        <dbReference type="EMBL" id="KPL54641.1"/>
    </source>
</evidence>
<dbReference type="EMBL" id="LJYW01000001">
    <property type="protein sequence ID" value="KPL54641.1"/>
    <property type="molecule type" value="Genomic_DNA"/>
</dbReference>